<feature type="transmembrane region" description="Helical" evidence="7">
    <location>
        <begin position="40"/>
        <end position="61"/>
    </location>
</feature>
<feature type="transmembrane region" description="Helical" evidence="7">
    <location>
        <begin position="432"/>
        <end position="451"/>
    </location>
</feature>
<sequence length="978" mass="103860">MAKHFKGEKDRAVAAAVAPRGNVFTRFTLRSLRANRVRTVVSIIGIALSCALITAVLTSVVSLTDALIQRTAEDEGWWYAEAAGITADDLDRLQDEPGVVDWTGIADFGTISLGEENSDLFGKYLYAKTWPTEQDSEKPLVQDPELVAGHAPEAPGEIVLPHYLQNVELAPCGLSTADGGPIKLGSKVTLDLGTRTVTSLTDGVSFTMTSLRGDYIDDATQSESFSADLGQLSGTVVGFYRSYGYSATLAMVGNAAYVYDDGSALERVMTDDSDATWASVLFRTENPAEAEQLADDIVNVWSRDIDGGSTVHSSLIRWMGVTPDTAIWNTLYQIAAILAAVVVVAGVSLVYNSFAISVAERTRQFGLLSSLGASRRQLRRTVLVEALVIGGVGIPVGLALGLLGCFAVFGLVGDGITALFGTDQARVVISPVALGISAVLALLTLLVSAWVPALRASHVSAVDAIRQTQDVHLSRRAVRAQRRASRHGEATRISLGVAGRLFGIPGLIAHKNLTRSSSKARVTVAALAVSVALLITSGAIADVMSYASNTAVDTMEGQDLLLYIDATGAAADQTLALADGKVDGPSMQKTLARFYEDARGVEGAQTNGYTTSYVADALVPPGMLTGDAANLDSAMAPHADGSWYGSVYLDFVDDATWKTYVGELGLDPSELCDPTHPRAIAVNSYDINNGMSYANYQPFTGTGTIESLEFADLDGRFVSSIEDDPSGGLRALYYDDNGDEQYLPYEEAVASEQDIEVGALAGYPPDCVTSSGTLQLILPASAIDLAANAGYLRASMSLDTGGDAERANRAQDALEAIAANYPELDVTYTNVADAKLQSRLMATTVNTFIFLFAVITGLIAVANVFNTLANALILRRREFAVLRSIGMGGRAFRRMIAYECASYALRGFLIGFALAALASVGLYQAMALSYSTYEFQLPWPQIGISLVVVLAVILVSVAYALRRCSSSNVVEALRTDAL</sequence>
<evidence type="ECO:0000256" key="6">
    <source>
        <dbReference type="ARBA" id="ARBA00038076"/>
    </source>
</evidence>
<feature type="domain" description="ABC3 transporter permease C-terminal" evidence="8">
    <location>
        <begin position="851"/>
        <end position="968"/>
    </location>
</feature>
<evidence type="ECO:0000256" key="2">
    <source>
        <dbReference type="ARBA" id="ARBA00022475"/>
    </source>
</evidence>
<keyword evidence="5 7" id="KW-0472">Membrane</keyword>
<dbReference type="PANTHER" id="PTHR30572">
    <property type="entry name" value="MEMBRANE COMPONENT OF TRANSPORTER-RELATED"/>
    <property type="match status" value="1"/>
</dbReference>
<evidence type="ECO:0000313" key="9">
    <source>
        <dbReference type="EMBL" id="HIY79289.1"/>
    </source>
</evidence>
<feature type="transmembrane region" description="Helical" evidence="7">
    <location>
        <begin position="382"/>
        <end position="412"/>
    </location>
</feature>
<keyword evidence="3 7" id="KW-0812">Transmembrane</keyword>
<evidence type="ECO:0000313" key="10">
    <source>
        <dbReference type="Proteomes" id="UP000824133"/>
    </source>
</evidence>
<dbReference type="InterPro" id="IPR050250">
    <property type="entry name" value="Macrolide_Exporter_MacB"/>
</dbReference>
<keyword evidence="4 7" id="KW-1133">Transmembrane helix</keyword>
<evidence type="ECO:0000256" key="7">
    <source>
        <dbReference type="SAM" id="Phobius"/>
    </source>
</evidence>
<organism evidence="9 10">
    <name type="scientific">Candidatus Olsenella excrementavium</name>
    <dbReference type="NCBI Taxonomy" id="2838709"/>
    <lineage>
        <taxon>Bacteria</taxon>
        <taxon>Bacillati</taxon>
        <taxon>Actinomycetota</taxon>
        <taxon>Coriobacteriia</taxon>
        <taxon>Coriobacteriales</taxon>
        <taxon>Atopobiaceae</taxon>
        <taxon>Olsenella</taxon>
    </lineage>
</organism>
<feature type="transmembrane region" description="Helical" evidence="7">
    <location>
        <begin position="520"/>
        <end position="541"/>
    </location>
</feature>
<feature type="domain" description="ABC3 transporter permease C-terminal" evidence="8">
    <location>
        <begin position="337"/>
        <end position="460"/>
    </location>
</feature>
<comment type="subcellular location">
    <subcellularLocation>
        <location evidence="1">Cell membrane</location>
        <topology evidence="1">Multi-pass membrane protein</topology>
    </subcellularLocation>
</comment>
<feature type="transmembrane region" description="Helical" evidence="7">
    <location>
        <begin position="331"/>
        <end position="354"/>
    </location>
</feature>
<dbReference type="AlphaFoldDB" id="A0A9D2CGV1"/>
<comment type="similarity">
    <text evidence="6">Belongs to the ABC-4 integral membrane protein family.</text>
</comment>
<protein>
    <submittedName>
        <fullName evidence="9">ABC transporter permease</fullName>
    </submittedName>
</protein>
<accession>A0A9D2CGV1</accession>
<proteinExistence type="inferred from homology"/>
<dbReference type="GO" id="GO:0005886">
    <property type="term" value="C:plasma membrane"/>
    <property type="evidence" value="ECO:0007669"/>
    <property type="project" value="UniProtKB-SubCell"/>
</dbReference>
<dbReference type="InterPro" id="IPR003838">
    <property type="entry name" value="ABC3_permease_C"/>
</dbReference>
<comment type="caution">
    <text evidence="9">The sequence shown here is derived from an EMBL/GenBank/DDBJ whole genome shotgun (WGS) entry which is preliminary data.</text>
</comment>
<feature type="transmembrane region" description="Helical" evidence="7">
    <location>
        <begin position="895"/>
        <end position="922"/>
    </location>
</feature>
<dbReference type="GO" id="GO:0022857">
    <property type="term" value="F:transmembrane transporter activity"/>
    <property type="evidence" value="ECO:0007669"/>
    <property type="project" value="TreeGrafter"/>
</dbReference>
<feature type="transmembrane region" description="Helical" evidence="7">
    <location>
        <begin position="848"/>
        <end position="874"/>
    </location>
</feature>
<reference evidence="9" key="2">
    <citation type="submission" date="2021-04" db="EMBL/GenBank/DDBJ databases">
        <authorList>
            <person name="Gilroy R."/>
        </authorList>
    </citation>
    <scope>NUCLEOTIDE SEQUENCE</scope>
    <source>
        <strain evidence="9">ChiHjej10B9-743</strain>
    </source>
</reference>
<evidence type="ECO:0000256" key="5">
    <source>
        <dbReference type="ARBA" id="ARBA00023136"/>
    </source>
</evidence>
<evidence type="ECO:0000256" key="1">
    <source>
        <dbReference type="ARBA" id="ARBA00004651"/>
    </source>
</evidence>
<evidence type="ECO:0000256" key="3">
    <source>
        <dbReference type="ARBA" id="ARBA00022692"/>
    </source>
</evidence>
<dbReference type="EMBL" id="DXCP01000016">
    <property type="protein sequence ID" value="HIY79289.1"/>
    <property type="molecule type" value="Genomic_DNA"/>
</dbReference>
<feature type="transmembrane region" description="Helical" evidence="7">
    <location>
        <begin position="942"/>
        <end position="961"/>
    </location>
</feature>
<gene>
    <name evidence="9" type="ORF">IAA42_02505</name>
</gene>
<dbReference type="Pfam" id="PF02687">
    <property type="entry name" value="FtsX"/>
    <property type="match status" value="2"/>
</dbReference>
<dbReference type="PANTHER" id="PTHR30572:SF4">
    <property type="entry name" value="ABC TRANSPORTER PERMEASE YTRF"/>
    <property type="match status" value="1"/>
</dbReference>
<dbReference type="Proteomes" id="UP000824133">
    <property type="component" value="Unassembled WGS sequence"/>
</dbReference>
<evidence type="ECO:0000256" key="4">
    <source>
        <dbReference type="ARBA" id="ARBA00022989"/>
    </source>
</evidence>
<name>A0A9D2CGV1_9ACTN</name>
<reference evidence="9" key="1">
    <citation type="journal article" date="2021" name="PeerJ">
        <title>Extensive microbial diversity within the chicken gut microbiome revealed by metagenomics and culture.</title>
        <authorList>
            <person name="Gilroy R."/>
            <person name="Ravi A."/>
            <person name="Getino M."/>
            <person name="Pursley I."/>
            <person name="Horton D.L."/>
            <person name="Alikhan N.F."/>
            <person name="Baker D."/>
            <person name="Gharbi K."/>
            <person name="Hall N."/>
            <person name="Watson M."/>
            <person name="Adriaenssens E.M."/>
            <person name="Foster-Nyarko E."/>
            <person name="Jarju S."/>
            <person name="Secka A."/>
            <person name="Antonio M."/>
            <person name="Oren A."/>
            <person name="Chaudhuri R.R."/>
            <person name="La Ragione R."/>
            <person name="Hildebrand F."/>
            <person name="Pallen M.J."/>
        </authorList>
    </citation>
    <scope>NUCLEOTIDE SEQUENCE</scope>
    <source>
        <strain evidence="9">ChiHjej10B9-743</strain>
    </source>
</reference>
<evidence type="ECO:0000259" key="8">
    <source>
        <dbReference type="Pfam" id="PF02687"/>
    </source>
</evidence>
<keyword evidence="2" id="KW-1003">Cell membrane</keyword>